<keyword evidence="2" id="KW-0812">Transmembrane</keyword>
<protein>
    <recommendedName>
        <fullName evidence="5">H(+)-exporting diphosphatase</fullName>
    </recommendedName>
</protein>
<sequence>MPDLVVPTSARWHKAQGRLERPARSAHAEAPGSGRVAIQWITAAMASSAFPGGLLGSALRLLVFIAVGLAFGFLFERSHVYEPDAIRKQFMFQRNIMLKMFVGAVGGAALTFYV</sequence>
<gene>
    <name evidence="3" type="ORF">PCOR1329_LOCUS57929</name>
</gene>
<evidence type="ECO:0008006" key="5">
    <source>
        <dbReference type="Google" id="ProtNLM"/>
    </source>
</evidence>
<feature type="region of interest" description="Disordered" evidence="1">
    <location>
        <begin position="13"/>
        <end position="32"/>
    </location>
</feature>
<keyword evidence="2" id="KW-0472">Membrane</keyword>
<feature type="transmembrane region" description="Helical" evidence="2">
    <location>
        <begin position="54"/>
        <end position="75"/>
    </location>
</feature>
<keyword evidence="4" id="KW-1185">Reference proteome</keyword>
<organism evidence="3 4">
    <name type="scientific">Prorocentrum cordatum</name>
    <dbReference type="NCBI Taxonomy" id="2364126"/>
    <lineage>
        <taxon>Eukaryota</taxon>
        <taxon>Sar</taxon>
        <taxon>Alveolata</taxon>
        <taxon>Dinophyceae</taxon>
        <taxon>Prorocentrales</taxon>
        <taxon>Prorocentraceae</taxon>
        <taxon>Prorocentrum</taxon>
    </lineage>
</organism>
<keyword evidence="2" id="KW-1133">Transmembrane helix</keyword>
<evidence type="ECO:0000313" key="3">
    <source>
        <dbReference type="EMBL" id="CAK0872481.1"/>
    </source>
</evidence>
<evidence type="ECO:0000256" key="1">
    <source>
        <dbReference type="SAM" id="MobiDB-lite"/>
    </source>
</evidence>
<accession>A0ABN9VGZ9</accession>
<proteinExistence type="predicted"/>
<reference evidence="3" key="1">
    <citation type="submission" date="2023-10" db="EMBL/GenBank/DDBJ databases">
        <authorList>
            <person name="Chen Y."/>
            <person name="Shah S."/>
            <person name="Dougan E. K."/>
            <person name="Thang M."/>
            <person name="Chan C."/>
        </authorList>
    </citation>
    <scope>NUCLEOTIDE SEQUENCE [LARGE SCALE GENOMIC DNA]</scope>
</reference>
<dbReference type="Proteomes" id="UP001189429">
    <property type="component" value="Unassembled WGS sequence"/>
</dbReference>
<evidence type="ECO:0000313" key="4">
    <source>
        <dbReference type="Proteomes" id="UP001189429"/>
    </source>
</evidence>
<feature type="transmembrane region" description="Helical" evidence="2">
    <location>
        <begin position="96"/>
        <end position="113"/>
    </location>
</feature>
<name>A0ABN9VGZ9_9DINO</name>
<comment type="caution">
    <text evidence="3">The sequence shown here is derived from an EMBL/GenBank/DDBJ whole genome shotgun (WGS) entry which is preliminary data.</text>
</comment>
<evidence type="ECO:0000256" key="2">
    <source>
        <dbReference type="SAM" id="Phobius"/>
    </source>
</evidence>
<dbReference type="EMBL" id="CAUYUJ010017170">
    <property type="protein sequence ID" value="CAK0872481.1"/>
    <property type="molecule type" value="Genomic_DNA"/>
</dbReference>
<feature type="compositionally biased region" description="Basic and acidic residues" evidence="1">
    <location>
        <begin position="17"/>
        <end position="27"/>
    </location>
</feature>